<dbReference type="EMBL" id="CP048020">
    <property type="protein sequence ID" value="QHX42969.1"/>
    <property type="molecule type" value="Genomic_DNA"/>
</dbReference>
<dbReference type="Pfam" id="PF18663">
    <property type="entry name" value="Pallilysin"/>
    <property type="match status" value="1"/>
</dbReference>
<dbReference type="NCBIfam" id="NF033751">
    <property type="entry name" value="pallilysin_like"/>
    <property type="match status" value="1"/>
</dbReference>
<gene>
    <name evidence="3" type="ORF">GWP43_05375</name>
</gene>
<name>A0A6P1Y0R8_9SPIR</name>
<organism evidence="3 4">
    <name type="scientific">Treponema vincentii</name>
    <dbReference type="NCBI Taxonomy" id="69710"/>
    <lineage>
        <taxon>Bacteria</taxon>
        <taxon>Pseudomonadati</taxon>
        <taxon>Spirochaetota</taxon>
        <taxon>Spirochaetia</taxon>
        <taxon>Spirochaetales</taxon>
        <taxon>Treponemataceae</taxon>
        <taxon>Treponema</taxon>
    </lineage>
</organism>
<dbReference type="RefSeq" id="WP_162663285.1">
    <property type="nucleotide sequence ID" value="NZ_CP048020.1"/>
</dbReference>
<keyword evidence="1" id="KW-0472">Membrane</keyword>
<accession>A0A6P1Y0R8</accession>
<sequence length="477" mass="54493">MKKLFYMLCIVVIIVIIGILAYQRIVHQRTQVIPQNAQTIIPTAPQLQQQEVSSSEVIPENIQSGITLLSDEVLVEDIQADLNGDNKEDKIIAAKKLSDQFIYLFIFLQDSEAQTFTRAVEIKTEATHAKTLSVYTLMVQEYTYPVIVYNGMNADSMQVFGMYRLGIDEDKIISIYSLADIQADGQIILKNEQDNSISDYTVSAYYSDKDAPNTLNQIEKQYTWNAKKEFFVQTKETKIPGKKIESQFLQKFQTGDSNSFQEFLDGLWYQPSAKRDQNRSIFFNRSENEIIFSVNNIQELFTIDSITPRRFGIYFSTKNASISSIHRRISIELLGIDEVHIRVIDDIARLKIGVASNWDGSYRKISNTVREVQSSITFDNIKKILTADEKIWTSAEGYSLYFSDNSYRFLQDTAENSGWYTILQIKGNTVLQLKDTENNERFFNLILDNAGKRLSLIEVSVTLSGIIPIGSSPLIFK</sequence>
<evidence type="ECO:0000313" key="4">
    <source>
        <dbReference type="Proteomes" id="UP000464374"/>
    </source>
</evidence>
<feature type="transmembrane region" description="Helical" evidence="1">
    <location>
        <begin position="5"/>
        <end position="22"/>
    </location>
</feature>
<evidence type="ECO:0000313" key="3">
    <source>
        <dbReference type="EMBL" id="QHX42969.1"/>
    </source>
</evidence>
<dbReference type="InterPro" id="IPR041037">
    <property type="entry name" value="Pallilysin"/>
</dbReference>
<reference evidence="3 4" key="1">
    <citation type="submission" date="2020-01" db="EMBL/GenBank/DDBJ databases">
        <title>Complete genome sequence of a human oral phylogroup 1 Treponema sp. strain ATCC 700766, originally isolated from periodontitis dental plaque.</title>
        <authorList>
            <person name="Chan Y."/>
            <person name="Huo Y.-B."/>
            <person name="Yu X.-L."/>
            <person name="Zeng H."/>
            <person name="Leung W.-K."/>
            <person name="Watt R.M."/>
        </authorList>
    </citation>
    <scope>NUCLEOTIDE SEQUENCE [LARGE SCALE GENOMIC DNA]</scope>
    <source>
        <strain evidence="3 4">OMZ 804</strain>
    </source>
</reference>
<keyword evidence="1" id="KW-0812">Transmembrane</keyword>
<protein>
    <submittedName>
        <fullName evidence="3">Pallilysin-related adhesin</fullName>
    </submittedName>
</protein>
<dbReference type="KEGG" id="trz:GWP43_05375"/>
<evidence type="ECO:0000256" key="1">
    <source>
        <dbReference type="SAM" id="Phobius"/>
    </source>
</evidence>
<dbReference type="Proteomes" id="UP000464374">
    <property type="component" value="Chromosome"/>
</dbReference>
<dbReference type="AlphaFoldDB" id="A0A6P1Y0R8"/>
<keyword evidence="1" id="KW-1133">Transmembrane helix</keyword>
<feature type="domain" description="Pallilysin beta barrel" evidence="2">
    <location>
        <begin position="248"/>
        <end position="364"/>
    </location>
</feature>
<evidence type="ECO:0000259" key="2">
    <source>
        <dbReference type="Pfam" id="PF18663"/>
    </source>
</evidence>
<proteinExistence type="predicted"/>